<dbReference type="InterPro" id="IPR012902">
    <property type="entry name" value="N_methyl_site"/>
</dbReference>
<evidence type="ECO:0000313" key="5">
    <source>
        <dbReference type="Proteomes" id="UP000326789"/>
    </source>
</evidence>
<proteinExistence type="predicted"/>
<dbReference type="PROSITE" id="PS00409">
    <property type="entry name" value="PROKAR_NTER_METHYL"/>
    <property type="match status" value="1"/>
</dbReference>
<sequence length="149" mass="16438">MTSNQSGFSLLEVLISFLLVGVAALGMVKLQTYTEQKADYAIQSVEALHFAERQLEYYRTRANNVSGAVGLIRFSELHQSNHCLNTDSSNPLSGLSGSEYSLSCSVENADGALSSALRNITITVAWQDRMSQTQRITLKTMLSKYSEFD</sequence>
<keyword evidence="1" id="KW-1133">Transmembrane helix</keyword>
<protein>
    <submittedName>
        <fullName evidence="3">Type IV pilin</fullName>
    </submittedName>
</protein>
<dbReference type="Pfam" id="PF07963">
    <property type="entry name" value="N_methyl"/>
    <property type="match status" value="1"/>
</dbReference>
<reference evidence="2 5" key="2">
    <citation type="submission" date="2019-09" db="EMBL/GenBank/DDBJ databases">
        <title>Whole genome sequence of Vibrio fortis.</title>
        <authorList>
            <person name="Das S.K."/>
        </authorList>
    </citation>
    <scope>NUCLEOTIDE SEQUENCE [LARGE SCALE GENOMIC DNA]</scope>
    <source>
        <strain evidence="2 5">AN60</strain>
    </source>
</reference>
<evidence type="ECO:0000313" key="2">
    <source>
        <dbReference type="EMBL" id="KAB0286334.1"/>
    </source>
</evidence>
<evidence type="ECO:0000313" key="4">
    <source>
        <dbReference type="Proteomes" id="UP000027219"/>
    </source>
</evidence>
<reference evidence="3 4" key="1">
    <citation type="submission" date="2014-02" db="EMBL/GenBank/DDBJ databases">
        <title>Vibrio fortis Dalian14 Genome Sequencing.</title>
        <authorList>
            <person name="Wang Y."/>
            <person name="Song L."/>
            <person name="Liu G."/>
            <person name="Ding J."/>
        </authorList>
    </citation>
    <scope>NUCLEOTIDE SEQUENCE [LARGE SCALE GENOMIC DNA]</scope>
    <source>
        <strain evidence="3 4">Dalian14</strain>
    </source>
</reference>
<dbReference type="STRING" id="212667.VFDL14_23825"/>
<dbReference type="AlphaFoldDB" id="A0A066ULU8"/>
<dbReference type="EMBL" id="VWSE01000008">
    <property type="protein sequence ID" value="KAB0286334.1"/>
    <property type="molecule type" value="Genomic_DNA"/>
</dbReference>
<comment type="caution">
    <text evidence="3">The sequence shown here is derived from an EMBL/GenBank/DDBJ whole genome shotgun (WGS) entry which is preliminary data.</text>
</comment>
<dbReference type="OrthoDB" id="5829918at2"/>
<accession>A0A066ULU8</accession>
<keyword evidence="1" id="KW-0812">Transmembrane</keyword>
<dbReference type="RefSeq" id="WP_032551382.1">
    <property type="nucleotide sequence ID" value="NZ_JATABQ010000112.1"/>
</dbReference>
<evidence type="ECO:0000313" key="3">
    <source>
        <dbReference type="EMBL" id="KDN28421.1"/>
    </source>
</evidence>
<dbReference type="EMBL" id="JFFR01000020">
    <property type="protein sequence ID" value="KDN28421.1"/>
    <property type="molecule type" value="Genomic_DNA"/>
</dbReference>
<dbReference type="Proteomes" id="UP000326789">
    <property type="component" value="Unassembled WGS sequence"/>
</dbReference>
<organism evidence="3 4">
    <name type="scientific">Vibrio fortis</name>
    <dbReference type="NCBI Taxonomy" id="212667"/>
    <lineage>
        <taxon>Bacteria</taxon>
        <taxon>Pseudomonadati</taxon>
        <taxon>Pseudomonadota</taxon>
        <taxon>Gammaproteobacteria</taxon>
        <taxon>Vibrionales</taxon>
        <taxon>Vibrionaceae</taxon>
        <taxon>Vibrio</taxon>
    </lineage>
</organism>
<name>A0A066ULU8_9VIBR</name>
<feature type="transmembrane region" description="Helical" evidence="1">
    <location>
        <begin position="6"/>
        <end position="28"/>
    </location>
</feature>
<dbReference type="Proteomes" id="UP000027219">
    <property type="component" value="Unassembled WGS sequence"/>
</dbReference>
<gene>
    <name evidence="2" type="ORF">F2P58_16630</name>
    <name evidence="3" type="ORF">VFDL14_23825</name>
</gene>
<keyword evidence="1" id="KW-0472">Membrane</keyword>
<keyword evidence="4" id="KW-1185">Reference proteome</keyword>
<evidence type="ECO:0000256" key="1">
    <source>
        <dbReference type="SAM" id="Phobius"/>
    </source>
</evidence>